<keyword evidence="2" id="KW-1185">Reference proteome</keyword>
<dbReference type="PANTHER" id="PTHR37984:SF9">
    <property type="entry name" value="INTEGRASE CATALYTIC DOMAIN-CONTAINING PROTEIN"/>
    <property type="match status" value="1"/>
</dbReference>
<proteinExistence type="predicted"/>
<dbReference type="STRING" id="31246.A0A183Q6T7"/>
<dbReference type="AlphaFoldDB" id="A0A183Q6T7"/>
<dbReference type="InterPro" id="IPR043128">
    <property type="entry name" value="Rev_trsase/Diguanyl_cyclase"/>
</dbReference>
<gene>
    <name evidence="1" type="ORF">SMTD_LOCUS22323</name>
</gene>
<dbReference type="Proteomes" id="UP000269396">
    <property type="component" value="Unassembled WGS sequence"/>
</dbReference>
<dbReference type="InterPro" id="IPR050951">
    <property type="entry name" value="Retrovirus_Pol_polyprotein"/>
</dbReference>
<protein>
    <submittedName>
        <fullName evidence="1">Uncharacterized protein</fullName>
    </submittedName>
</protein>
<sequence length="218" mass="24796">MPVCINYESVNELDIQSRVNMKGVSTRNYEANNEGEIKFVTCLLFGKFHFRNSYAFCYAKCFKCGNIGHVQSVYKAAVHFTSSGTESCNLDPIVEVHQDDFIVHGSDKVVHDQRLIDLLRRLIEKNIIVNPNQCLFCVSSFKCLGYLVDGNGFKQDITRLTPLTNAPPPENLIELLSLMSAFQYYSRPISNFSFPANCLFNLSTSNCFKWDEEQKSCL</sequence>
<reference evidence="1 2" key="1">
    <citation type="submission" date="2018-11" db="EMBL/GenBank/DDBJ databases">
        <authorList>
            <consortium name="Pathogen Informatics"/>
        </authorList>
    </citation>
    <scope>NUCLEOTIDE SEQUENCE [LARGE SCALE GENOMIC DNA]</scope>
    <source>
        <strain>Denwood</strain>
        <strain evidence="2">Zambia</strain>
    </source>
</reference>
<dbReference type="InterPro" id="IPR043502">
    <property type="entry name" value="DNA/RNA_pol_sf"/>
</dbReference>
<dbReference type="EMBL" id="UZAL01050893">
    <property type="protein sequence ID" value="VDP87020.1"/>
    <property type="molecule type" value="Genomic_DNA"/>
</dbReference>
<dbReference type="Gene3D" id="3.30.70.270">
    <property type="match status" value="2"/>
</dbReference>
<organism evidence="1 2">
    <name type="scientific">Schistosoma mattheei</name>
    <dbReference type="NCBI Taxonomy" id="31246"/>
    <lineage>
        <taxon>Eukaryota</taxon>
        <taxon>Metazoa</taxon>
        <taxon>Spiralia</taxon>
        <taxon>Lophotrochozoa</taxon>
        <taxon>Platyhelminthes</taxon>
        <taxon>Trematoda</taxon>
        <taxon>Digenea</taxon>
        <taxon>Strigeidida</taxon>
        <taxon>Schistosomatoidea</taxon>
        <taxon>Schistosomatidae</taxon>
        <taxon>Schistosoma</taxon>
    </lineage>
</organism>
<accession>A0A183Q6T7</accession>
<dbReference type="SUPFAM" id="SSF56672">
    <property type="entry name" value="DNA/RNA polymerases"/>
    <property type="match status" value="1"/>
</dbReference>
<dbReference type="PANTHER" id="PTHR37984">
    <property type="entry name" value="PROTEIN CBG26694"/>
    <property type="match status" value="1"/>
</dbReference>
<evidence type="ECO:0000313" key="1">
    <source>
        <dbReference type="EMBL" id="VDP87020.1"/>
    </source>
</evidence>
<evidence type="ECO:0000313" key="2">
    <source>
        <dbReference type="Proteomes" id="UP000269396"/>
    </source>
</evidence>
<name>A0A183Q6T7_9TREM</name>